<dbReference type="PROSITE" id="PS50199">
    <property type="entry name" value="ZF_RANBP2_2"/>
    <property type="match status" value="1"/>
</dbReference>
<dbReference type="PROSITE" id="PS51192">
    <property type="entry name" value="HELICASE_ATP_BIND_1"/>
    <property type="match status" value="1"/>
</dbReference>
<keyword evidence="5" id="KW-0378">Hydrolase</keyword>
<dbReference type="Proteomes" id="UP001189429">
    <property type="component" value="Unassembled WGS sequence"/>
</dbReference>
<dbReference type="SMART" id="SM00487">
    <property type="entry name" value="DEXDc"/>
    <property type="match status" value="1"/>
</dbReference>
<feature type="domain" description="Helicase C-terminal" evidence="13">
    <location>
        <begin position="495"/>
        <end position="642"/>
    </location>
</feature>
<evidence type="ECO:0000256" key="1">
    <source>
        <dbReference type="ARBA" id="ARBA00012552"/>
    </source>
</evidence>
<dbReference type="InterPro" id="IPR014001">
    <property type="entry name" value="Helicase_ATP-bd"/>
</dbReference>
<accession>A0ABN9U779</accession>
<keyword evidence="3" id="KW-0547">Nucleotide-binding</keyword>
<dbReference type="PROSITE" id="PS51194">
    <property type="entry name" value="HELICASE_CTER"/>
    <property type="match status" value="1"/>
</dbReference>
<sequence length="893" mass="95595">GICCTMFEWGLCICRQNPFVGGHARPKRRPTAVRWSARCRRRHGRCHLCRQKVARPAAAAVGFGHTSPVGAVPMLYAVPLPGVPRGDEGGPRRPRNCQNTSGNVALQVPTSDDILDAVIAGSTHNFGPSALDFGPNYDPVAEARDRAPVVVDPDNPWGAWRGPGAPRGGAAPRREPERPPQQAGGPWSARTPGGRLLPSAAPRGAPPAEGRARAPGRRLESEAAYPEHPAVQARTWSEVERWRASQGVLVEGDGGQVIPKPTLSFDEAPFPDWAGEAFRSWGLAAPSPLQAQAWPLVATGRDVMAVAAPGMGRTLAYALPLLVRALQRPGAAEATGPAALVLVSSQEQGDQFCAALEPMAVASGLKIATLTDEGIPRDVAVLVATVSRLAAALGSRGLASRLDGISALAFDDADALLADGGHSSRDLDRVLGLCDGDVQMLLFAATSTEAMTETFKRQSGKGAVVLSVAPGSGLSACRHVVHRIEVVHELAKQNYLDEAILKISENIRQGDRVVIFVKGAETVQDVSSTICSGDIQVAAVHGRLGPEERRAALEDFRAGSRRVLVADAGGSVDGLPHVQFVINYDCPTPAEYTQHLGSCCAPDERAFVMTLLTPQDFRYARGLALLLEEAGQAVPEKLRSAAAGSEASFAAGAALAEGEEMRPGDWHCVECGAHQYARRRACRDCGAARPKPAPRRSASRPSSLRPRAEWAGKGRGRFAKARGPGWMPVRTRPEPEPEAPPSGDPWGRWSGLEAVRRPRPGGGPRARSASARRAQSGRPRSQRPPAWWRALGERVELSEEERLEVDGFLQRWDLSEESEEIVCALPADLRAILLREFAPRRFPDARLASLAFGLVQSSRRTGRTAVQERARGLPCEPADPWGNWRRGAPPDKG</sequence>
<evidence type="ECO:0000259" key="12">
    <source>
        <dbReference type="PROSITE" id="PS51192"/>
    </source>
</evidence>
<protein>
    <recommendedName>
        <fullName evidence="1">RNA helicase</fullName>
        <ecNumber evidence="1">3.6.4.13</ecNumber>
    </recommendedName>
</protein>
<dbReference type="Gene3D" id="4.10.1060.10">
    <property type="entry name" value="Zinc finger, RanBP2-type"/>
    <property type="match status" value="1"/>
</dbReference>
<keyword evidence="4 9" id="KW-0863">Zinc-finger</keyword>
<dbReference type="InterPro" id="IPR027417">
    <property type="entry name" value="P-loop_NTPase"/>
</dbReference>
<feature type="compositionally biased region" description="Low complexity" evidence="10">
    <location>
        <begin position="156"/>
        <end position="171"/>
    </location>
</feature>
<evidence type="ECO:0000256" key="8">
    <source>
        <dbReference type="ARBA" id="ARBA00022840"/>
    </source>
</evidence>
<keyword evidence="6" id="KW-0347">Helicase</keyword>
<dbReference type="SUPFAM" id="SSF52540">
    <property type="entry name" value="P-loop containing nucleoside triphosphate hydrolases"/>
    <property type="match status" value="2"/>
</dbReference>
<keyword evidence="15" id="KW-1185">Reference proteome</keyword>
<dbReference type="InterPro" id="IPR011545">
    <property type="entry name" value="DEAD/DEAH_box_helicase_dom"/>
</dbReference>
<feature type="domain" description="RanBP2-type" evidence="11">
    <location>
        <begin position="662"/>
        <end position="691"/>
    </location>
</feature>
<evidence type="ECO:0000256" key="5">
    <source>
        <dbReference type="ARBA" id="ARBA00022801"/>
    </source>
</evidence>
<evidence type="ECO:0000256" key="4">
    <source>
        <dbReference type="ARBA" id="ARBA00022771"/>
    </source>
</evidence>
<evidence type="ECO:0000256" key="3">
    <source>
        <dbReference type="ARBA" id="ARBA00022741"/>
    </source>
</evidence>
<evidence type="ECO:0000256" key="6">
    <source>
        <dbReference type="ARBA" id="ARBA00022806"/>
    </source>
</evidence>
<feature type="region of interest" description="Disordered" evidence="10">
    <location>
        <begin position="84"/>
        <end position="103"/>
    </location>
</feature>
<proteinExistence type="predicted"/>
<feature type="domain" description="Helicase ATP-binding" evidence="12">
    <location>
        <begin position="294"/>
        <end position="465"/>
    </location>
</feature>
<keyword evidence="7" id="KW-0862">Zinc</keyword>
<evidence type="ECO:0000256" key="2">
    <source>
        <dbReference type="ARBA" id="ARBA00022723"/>
    </source>
</evidence>
<evidence type="ECO:0000313" key="15">
    <source>
        <dbReference type="Proteomes" id="UP001189429"/>
    </source>
</evidence>
<keyword evidence="2" id="KW-0479">Metal-binding</keyword>
<name>A0ABN9U779_9DINO</name>
<dbReference type="Pfam" id="PF00271">
    <property type="entry name" value="Helicase_C"/>
    <property type="match status" value="1"/>
</dbReference>
<feature type="region of interest" description="Disordered" evidence="10">
    <location>
        <begin position="149"/>
        <end position="224"/>
    </location>
</feature>
<dbReference type="InterPro" id="IPR001876">
    <property type="entry name" value="Znf_RanBP2"/>
</dbReference>
<evidence type="ECO:0000256" key="9">
    <source>
        <dbReference type="PROSITE-ProRule" id="PRU00322"/>
    </source>
</evidence>
<organism evidence="14 15">
    <name type="scientific">Prorocentrum cordatum</name>
    <dbReference type="NCBI Taxonomy" id="2364126"/>
    <lineage>
        <taxon>Eukaryota</taxon>
        <taxon>Sar</taxon>
        <taxon>Alveolata</taxon>
        <taxon>Dinophyceae</taxon>
        <taxon>Prorocentrales</taxon>
        <taxon>Prorocentraceae</taxon>
        <taxon>Prorocentrum</taxon>
    </lineage>
</organism>
<keyword evidence="8" id="KW-0067">ATP-binding</keyword>
<dbReference type="EMBL" id="CAUYUJ010015505">
    <property type="protein sequence ID" value="CAK0854937.1"/>
    <property type="molecule type" value="Genomic_DNA"/>
</dbReference>
<reference evidence="14" key="1">
    <citation type="submission" date="2023-10" db="EMBL/GenBank/DDBJ databases">
        <authorList>
            <person name="Chen Y."/>
            <person name="Shah S."/>
            <person name="Dougan E. K."/>
            <person name="Thang M."/>
            <person name="Chan C."/>
        </authorList>
    </citation>
    <scope>NUCLEOTIDE SEQUENCE [LARGE SCALE GENOMIC DNA]</scope>
</reference>
<dbReference type="EC" id="3.6.4.13" evidence="1"/>
<dbReference type="InterPro" id="IPR036443">
    <property type="entry name" value="Znf_RanBP2_sf"/>
</dbReference>
<evidence type="ECO:0000313" key="14">
    <source>
        <dbReference type="EMBL" id="CAK0854937.1"/>
    </source>
</evidence>
<evidence type="ECO:0000256" key="7">
    <source>
        <dbReference type="ARBA" id="ARBA00022833"/>
    </source>
</evidence>
<dbReference type="Gene3D" id="3.40.50.300">
    <property type="entry name" value="P-loop containing nucleotide triphosphate hydrolases"/>
    <property type="match status" value="2"/>
</dbReference>
<feature type="region of interest" description="Disordered" evidence="10">
    <location>
        <begin position="685"/>
        <end position="785"/>
    </location>
</feature>
<feature type="compositionally biased region" description="Low complexity" evidence="10">
    <location>
        <begin position="765"/>
        <end position="785"/>
    </location>
</feature>
<evidence type="ECO:0000259" key="13">
    <source>
        <dbReference type="PROSITE" id="PS51194"/>
    </source>
</evidence>
<dbReference type="SUPFAM" id="SSF90209">
    <property type="entry name" value="Ran binding protein zinc finger-like"/>
    <property type="match status" value="1"/>
</dbReference>
<evidence type="ECO:0000256" key="10">
    <source>
        <dbReference type="SAM" id="MobiDB-lite"/>
    </source>
</evidence>
<evidence type="ECO:0000259" key="11">
    <source>
        <dbReference type="PROSITE" id="PS50199"/>
    </source>
</evidence>
<dbReference type="InterPro" id="IPR001650">
    <property type="entry name" value="Helicase_C-like"/>
</dbReference>
<feature type="region of interest" description="Disordered" evidence="10">
    <location>
        <begin position="863"/>
        <end position="893"/>
    </location>
</feature>
<comment type="caution">
    <text evidence="14">The sequence shown here is derived from an EMBL/GenBank/DDBJ whole genome shotgun (WGS) entry which is preliminary data.</text>
</comment>
<dbReference type="Pfam" id="PF00270">
    <property type="entry name" value="DEAD"/>
    <property type="match status" value="1"/>
</dbReference>
<feature type="non-terminal residue" evidence="14">
    <location>
        <position position="1"/>
    </location>
</feature>
<gene>
    <name evidence="14" type="ORF">PCOR1329_LOCUS45818</name>
</gene>
<feature type="compositionally biased region" description="Low complexity" evidence="10">
    <location>
        <begin position="195"/>
        <end position="209"/>
    </location>
</feature>
<dbReference type="PANTHER" id="PTHR47958">
    <property type="entry name" value="ATP-DEPENDENT RNA HELICASE DBP3"/>
    <property type="match status" value="1"/>
</dbReference>